<dbReference type="PANTHER" id="PTHR46577:SF1">
    <property type="entry name" value="HTH-TYPE TRANSCRIPTIONAL REGULATORY PROTEIN GABR"/>
    <property type="match status" value="1"/>
</dbReference>
<dbReference type="GO" id="GO:0003700">
    <property type="term" value="F:DNA-binding transcription factor activity"/>
    <property type="evidence" value="ECO:0007669"/>
    <property type="project" value="InterPro"/>
</dbReference>
<keyword evidence="4" id="KW-0238">DNA-binding</keyword>
<name>A0A344LBH3_9PSEU</name>
<dbReference type="SUPFAM" id="SSF46785">
    <property type="entry name" value="Winged helix' DNA-binding domain"/>
    <property type="match status" value="1"/>
</dbReference>
<dbReference type="AlphaFoldDB" id="A0A344LBH3"/>
<dbReference type="CDD" id="cd07377">
    <property type="entry name" value="WHTH_GntR"/>
    <property type="match status" value="1"/>
</dbReference>
<keyword evidence="2" id="KW-0663">Pyridoxal phosphate</keyword>
<dbReference type="PANTHER" id="PTHR46577">
    <property type="entry name" value="HTH-TYPE TRANSCRIPTIONAL REGULATORY PROTEIN GABR"/>
    <property type="match status" value="1"/>
</dbReference>
<dbReference type="Pfam" id="PF00155">
    <property type="entry name" value="Aminotran_1_2"/>
    <property type="match status" value="1"/>
</dbReference>
<evidence type="ECO:0000256" key="6">
    <source>
        <dbReference type="ARBA" id="ARBA00023194"/>
    </source>
</evidence>
<gene>
    <name evidence="8" type="ORF">A4R43_25315</name>
</gene>
<dbReference type="InterPro" id="IPR015421">
    <property type="entry name" value="PyrdxlP-dep_Trfase_major"/>
</dbReference>
<organism evidence="8 9">
    <name type="scientific">Amycolatopsis albispora</name>
    <dbReference type="NCBI Taxonomy" id="1804986"/>
    <lineage>
        <taxon>Bacteria</taxon>
        <taxon>Bacillati</taxon>
        <taxon>Actinomycetota</taxon>
        <taxon>Actinomycetes</taxon>
        <taxon>Pseudonocardiales</taxon>
        <taxon>Pseudonocardiaceae</taxon>
        <taxon>Amycolatopsis</taxon>
    </lineage>
</organism>
<dbReference type="InterPro" id="IPR051446">
    <property type="entry name" value="HTH_trans_reg/aminotransferase"/>
</dbReference>
<dbReference type="OrthoDB" id="3564840at2"/>
<keyword evidence="6" id="KW-0045">Antibiotic biosynthesis</keyword>
<evidence type="ECO:0000256" key="1">
    <source>
        <dbReference type="ARBA" id="ARBA00005384"/>
    </source>
</evidence>
<accession>A0A344LBH3</accession>
<sequence>MDDFRLIADRLAADISEGRLRPGDRLPPQRRFAREHRIAASTATRVYGELVRRGLAVGEVGRGTFIRAARPPADPALAEPAAAPIDLELNFPLLPEQGELLAKSLGGLIRADALGSGLQPTTPSGTAAVREAAATALRRGGWTPDPGRILLAGNGRQAISAAFSALAGIGERIGVEALTYPVVKAIAARLGITLVPIEVDEDGMRPDAVRAAHRATPLRAIYVQTAVQNPLGMTMPAGRRQELADVLTELDLPAIEDGVNGFLRADLPPLLALAPDHVMLVDSLSKRLAPGMSLGFLVPPPQFAERVAAALRSGGWTALRFAMEVATRCMADGTLAEIEAAKRRDARARQEVRADCLAGFTVRADPGSYHCWWELPEQWRAETFVAAAARRGIAVSPAAAFTVGAGHAPSAVRLALSCPPPDRLRAALEQLAGLARGTAEEAGIE</sequence>
<dbReference type="KEGG" id="aab:A4R43_25315"/>
<evidence type="ECO:0000313" key="9">
    <source>
        <dbReference type="Proteomes" id="UP000250434"/>
    </source>
</evidence>
<keyword evidence="9" id="KW-1185">Reference proteome</keyword>
<evidence type="ECO:0000313" key="8">
    <source>
        <dbReference type="EMBL" id="AXB45397.1"/>
    </source>
</evidence>
<protein>
    <submittedName>
        <fullName evidence="8">GntR family transcriptional regulator</fullName>
    </submittedName>
</protein>
<dbReference type="GO" id="GO:0003677">
    <property type="term" value="F:DNA binding"/>
    <property type="evidence" value="ECO:0007669"/>
    <property type="project" value="UniProtKB-KW"/>
</dbReference>
<feature type="domain" description="HTH gntR-type" evidence="7">
    <location>
        <begin position="1"/>
        <end position="69"/>
    </location>
</feature>
<evidence type="ECO:0000256" key="2">
    <source>
        <dbReference type="ARBA" id="ARBA00022898"/>
    </source>
</evidence>
<dbReference type="CDD" id="cd00609">
    <property type="entry name" value="AAT_like"/>
    <property type="match status" value="1"/>
</dbReference>
<dbReference type="InterPro" id="IPR015422">
    <property type="entry name" value="PyrdxlP-dep_Trfase_small"/>
</dbReference>
<evidence type="ECO:0000256" key="3">
    <source>
        <dbReference type="ARBA" id="ARBA00023015"/>
    </source>
</evidence>
<dbReference type="SUPFAM" id="SSF53383">
    <property type="entry name" value="PLP-dependent transferases"/>
    <property type="match status" value="1"/>
</dbReference>
<keyword evidence="3" id="KW-0805">Transcription regulation</keyword>
<dbReference type="GO" id="GO:0030170">
    <property type="term" value="F:pyridoxal phosphate binding"/>
    <property type="evidence" value="ECO:0007669"/>
    <property type="project" value="InterPro"/>
</dbReference>
<keyword evidence="5" id="KW-0804">Transcription</keyword>
<evidence type="ECO:0000256" key="5">
    <source>
        <dbReference type="ARBA" id="ARBA00023163"/>
    </source>
</evidence>
<evidence type="ECO:0000256" key="4">
    <source>
        <dbReference type="ARBA" id="ARBA00023125"/>
    </source>
</evidence>
<reference evidence="8 9" key="1">
    <citation type="submission" date="2016-04" db="EMBL/GenBank/DDBJ databases">
        <title>Complete genome sequence and analysis of deep-sea sediment isolate, Amycolatopsis sp. WP1.</title>
        <authorList>
            <person name="Wang H."/>
            <person name="Chen S."/>
            <person name="Wu Q."/>
        </authorList>
    </citation>
    <scope>NUCLEOTIDE SEQUENCE [LARGE SCALE GENOMIC DNA]</scope>
    <source>
        <strain evidence="8 9">WP1</strain>
    </source>
</reference>
<dbReference type="Pfam" id="PF00392">
    <property type="entry name" value="GntR"/>
    <property type="match status" value="1"/>
</dbReference>
<dbReference type="PROSITE" id="PS50949">
    <property type="entry name" value="HTH_GNTR"/>
    <property type="match status" value="1"/>
</dbReference>
<evidence type="ECO:0000259" key="7">
    <source>
        <dbReference type="PROSITE" id="PS50949"/>
    </source>
</evidence>
<dbReference type="RefSeq" id="WP_113694634.1">
    <property type="nucleotide sequence ID" value="NZ_CP015163.1"/>
</dbReference>
<dbReference type="Proteomes" id="UP000250434">
    <property type="component" value="Chromosome"/>
</dbReference>
<dbReference type="InterPro" id="IPR004839">
    <property type="entry name" value="Aminotransferase_I/II_large"/>
</dbReference>
<dbReference type="GO" id="GO:0017000">
    <property type="term" value="P:antibiotic biosynthetic process"/>
    <property type="evidence" value="ECO:0007669"/>
    <property type="project" value="UniProtKB-KW"/>
</dbReference>
<dbReference type="InterPro" id="IPR015424">
    <property type="entry name" value="PyrdxlP-dep_Trfase"/>
</dbReference>
<comment type="similarity">
    <text evidence="1">In the C-terminal section; belongs to the class-I pyridoxal-phosphate-dependent aminotransferase family.</text>
</comment>
<proteinExistence type="inferred from homology"/>
<dbReference type="InterPro" id="IPR036390">
    <property type="entry name" value="WH_DNA-bd_sf"/>
</dbReference>
<dbReference type="Gene3D" id="1.10.10.10">
    <property type="entry name" value="Winged helix-like DNA-binding domain superfamily/Winged helix DNA-binding domain"/>
    <property type="match status" value="1"/>
</dbReference>
<dbReference type="InterPro" id="IPR036388">
    <property type="entry name" value="WH-like_DNA-bd_sf"/>
</dbReference>
<dbReference type="SMART" id="SM00345">
    <property type="entry name" value="HTH_GNTR"/>
    <property type="match status" value="1"/>
</dbReference>
<dbReference type="Gene3D" id="3.40.640.10">
    <property type="entry name" value="Type I PLP-dependent aspartate aminotransferase-like (Major domain)"/>
    <property type="match status" value="1"/>
</dbReference>
<dbReference type="EMBL" id="CP015163">
    <property type="protein sequence ID" value="AXB45397.1"/>
    <property type="molecule type" value="Genomic_DNA"/>
</dbReference>
<dbReference type="InterPro" id="IPR000524">
    <property type="entry name" value="Tscrpt_reg_HTH_GntR"/>
</dbReference>
<dbReference type="Gene3D" id="3.90.1150.10">
    <property type="entry name" value="Aspartate Aminotransferase, domain 1"/>
    <property type="match status" value="1"/>
</dbReference>